<feature type="signal peptide" evidence="1">
    <location>
        <begin position="1"/>
        <end position="23"/>
    </location>
</feature>
<organism evidence="2">
    <name type="scientific">Aedes aegypti</name>
    <name type="common">Yellowfever mosquito</name>
    <name type="synonym">Culex aegypti</name>
    <dbReference type="NCBI Taxonomy" id="7159"/>
    <lineage>
        <taxon>Eukaryota</taxon>
        <taxon>Metazoa</taxon>
        <taxon>Ecdysozoa</taxon>
        <taxon>Arthropoda</taxon>
        <taxon>Hexapoda</taxon>
        <taxon>Insecta</taxon>
        <taxon>Pterygota</taxon>
        <taxon>Neoptera</taxon>
        <taxon>Endopterygota</taxon>
        <taxon>Diptera</taxon>
        <taxon>Nematocera</taxon>
        <taxon>Culicoidea</taxon>
        <taxon>Culicidae</taxon>
        <taxon>Culicinae</taxon>
        <taxon>Aedini</taxon>
        <taxon>Aedes</taxon>
        <taxon>Stegomyia</taxon>
    </lineage>
</organism>
<evidence type="ECO:0000313" key="2">
    <source>
        <dbReference type="EMBL" id="JAN95321.1"/>
    </source>
</evidence>
<reference evidence="2" key="1">
    <citation type="journal article" date="2016" name="PLoS ONE">
        <title>A Deep Insight into the Sialome of Male and Female Aedes aegypti Mosquitoes.</title>
        <authorList>
            <person name="Ribeiro J.M."/>
            <person name="Martin-Martin I."/>
            <person name="Arca B."/>
            <person name="Calvo E."/>
        </authorList>
    </citation>
    <scope>NUCLEOTIDE SEQUENCE</scope>
    <source>
        <strain evidence="2">Liverpool</strain>
        <tissue evidence="2">Salivary glands</tissue>
    </source>
</reference>
<feature type="chain" id="PRO_5006128268" evidence="1">
    <location>
        <begin position="24"/>
        <end position="182"/>
    </location>
</feature>
<dbReference type="VEuPathDB" id="VectorBase:AAEL011183"/>
<protein>
    <submittedName>
        <fullName evidence="2">Putative mucin</fullName>
    </submittedName>
</protein>
<accession>A0A0P6IW17</accession>
<keyword evidence="1" id="KW-0732">Signal</keyword>
<sequence length="182" mass="19175">MFSIKFIIVVALTLCAVLPSTLGVPIFWFPWSYLLPTTSSSSGSGSSSSSSSSTTLRPVMANISIGNRRNTSAMVDSGTVINGLTISRGRRDVPLETLRNDPSVTSESFIQVGNQVIRLPPGNVANLTINIIDGVPYVFGNTESDVPSGSATGSSEGMSGLFGRVRNFFGDLLGRNPNANGR</sequence>
<name>A0A0P6IW17_AEDAE</name>
<evidence type="ECO:0000256" key="1">
    <source>
        <dbReference type="SAM" id="SignalP"/>
    </source>
</evidence>
<dbReference type="EMBL" id="GDUN01000598">
    <property type="protein sequence ID" value="JAN95321.1"/>
    <property type="molecule type" value="mRNA"/>
</dbReference>
<proteinExistence type="evidence at transcript level"/>
<dbReference type="AlphaFoldDB" id="A0A0P6IW17"/>